<dbReference type="PANTHER" id="PTHR11079:SF202">
    <property type="entry name" value="TRNA-SPECIFIC ADENOSINE DEAMINASE"/>
    <property type="match status" value="1"/>
</dbReference>
<reference evidence="10" key="2">
    <citation type="submission" date="2023-01" db="EMBL/GenBank/DDBJ databases">
        <title>Draft genome sequence of Algimonas ampicilliniresistens strain NBRC 108219.</title>
        <authorList>
            <person name="Sun Q."/>
            <person name="Mori K."/>
        </authorList>
    </citation>
    <scope>NUCLEOTIDE SEQUENCE</scope>
    <source>
        <strain evidence="10">NBRC 108219</strain>
    </source>
</reference>
<organism evidence="10 11">
    <name type="scientific">Algimonas ampicilliniresistens</name>
    <dbReference type="NCBI Taxonomy" id="1298735"/>
    <lineage>
        <taxon>Bacteria</taxon>
        <taxon>Pseudomonadati</taxon>
        <taxon>Pseudomonadota</taxon>
        <taxon>Alphaproteobacteria</taxon>
        <taxon>Maricaulales</taxon>
        <taxon>Robiginitomaculaceae</taxon>
        <taxon>Algimonas</taxon>
    </lineage>
</organism>
<dbReference type="InterPro" id="IPR016192">
    <property type="entry name" value="APOBEC/CMP_deaminase_Zn-bd"/>
</dbReference>
<dbReference type="EC" id="3.5.4.33" evidence="8"/>
<dbReference type="PROSITE" id="PS00903">
    <property type="entry name" value="CYT_DCMP_DEAMINASES_1"/>
    <property type="match status" value="1"/>
</dbReference>
<dbReference type="InterPro" id="IPR016193">
    <property type="entry name" value="Cytidine_deaminase-like"/>
</dbReference>
<feature type="domain" description="CMP/dCMP-type deaminase" evidence="9">
    <location>
        <begin position="10"/>
        <end position="120"/>
    </location>
</feature>
<comment type="similarity">
    <text evidence="1">Belongs to the cytidine and deoxycytidylate deaminase family. ADAT2 subfamily.</text>
</comment>
<feature type="active site" description="Proton donor" evidence="8">
    <location>
        <position position="64"/>
    </location>
</feature>
<dbReference type="SUPFAM" id="SSF53927">
    <property type="entry name" value="Cytidine deaminase-like"/>
    <property type="match status" value="1"/>
</dbReference>
<dbReference type="Pfam" id="PF00383">
    <property type="entry name" value="dCMP_cyt_deam_1"/>
    <property type="match status" value="1"/>
</dbReference>
<evidence type="ECO:0000256" key="5">
    <source>
        <dbReference type="ARBA" id="ARBA00022801"/>
    </source>
</evidence>
<feature type="binding site" evidence="8">
    <location>
        <position position="95"/>
    </location>
    <ligand>
        <name>Zn(2+)</name>
        <dbReference type="ChEBI" id="CHEBI:29105"/>
        <note>catalytic</note>
    </ligand>
</feature>
<evidence type="ECO:0000256" key="8">
    <source>
        <dbReference type="HAMAP-Rule" id="MF_00972"/>
    </source>
</evidence>
<dbReference type="CDD" id="cd01285">
    <property type="entry name" value="nucleoside_deaminase"/>
    <property type="match status" value="1"/>
</dbReference>
<proteinExistence type="inferred from homology"/>
<keyword evidence="6 8" id="KW-0862">Zinc</keyword>
<evidence type="ECO:0000256" key="2">
    <source>
        <dbReference type="ARBA" id="ARBA00011738"/>
    </source>
</evidence>
<evidence type="ECO:0000256" key="3">
    <source>
        <dbReference type="ARBA" id="ARBA00022694"/>
    </source>
</evidence>
<accession>A0ABQ5V774</accession>
<dbReference type="InterPro" id="IPR028883">
    <property type="entry name" value="tRNA_aden_deaminase"/>
</dbReference>
<evidence type="ECO:0000313" key="11">
    <source>
        <dbReference type="Proteomes" id="UP001161391"/>
    </source>
</evidence>
<comment type="catalytic activity">
    <reaction evidence="7 8">
        <text>adenosine(34) in tRNA + H2O + H(+) = inosine(34) in tRNA + NH4(+)</text>
        <dbReference type="Rhea" id="RHEA:43168"/>
        <dbReference type="Rhea" id="RHEA-COMP:10373"/>
        <dbReference type="Rhea" id="RHEA-COMP:10374"/>
        <dbReference type="ChEBI" id="CHEBI:15377"/>
        <dbReference type="ChEBI" id="CHEBI:15378"/>
        <dbReference type="ChEBI" id="CHEBI:28938"/>
        <dbReference type="ChEBI" id="CHEBI:74411"/>
        <dbReference type="ChEBI" id="CHEBI:82852"/>
        <dbReference type="EC" id="3.5.4.33"/>
    </reaction>
</comment>
<keyword evidence="5 8" id="KW-0378">Hydrolase</keyword>
<evidence type="ECO:0000256" key="1">
    <source>
        <dbReference type="ARBA" id="ARBA00010669"/>
    </source>
</evidence>
<dbReference type="PANTHER" id="PTHR11079">
    <property type="entry name" value="CYTOSINE DEAMINASE FAMILY MEMBER"/>
    <property type="match status" value="1"/>
</dbReference>
<evidence type="ECO:0000256" key="6">
    <source>
        <dbReference type="ARBA" id="ARBA00022833"/>
    </source>
</evidence>
<keyword evidence="11" id="KW-1185">Reference proteome</keyword>
<dbReference type="PROSITE" id="PS51747">
    <property type="entry name" value="CYT_DCMP_DEAMINASES_2"/>
    <property type="match status" value="1"/>
</dbReference>
<protein>
    <recommendedName>
        <fullName evidence="8">tRNA-specific adenosine deaminase</fullName>
        <ecNumber evidence="8">3.5.4.33</ecNumber>
    </recommendedName>
</protein>
<dbReference type="NCBIfam" id="NF008113">
    <property type="entry name" value="PRK10860.1"/>
    <property type="match status" value="1"/>
</dbReference>
<dbReference type="Proteomes" id="UP001161391">
    <property type="component" value="Unassembled WGS sequence"/>
</dbReference>
<comment type="caution">
    <text evidence="10">The sequence shown here is derived from an EMBL/GenBank/DDBJ whole genome shotgun (WGS) entry which is preliminary data.</text>
</comment>
<dbReference type="InterPro" id="IPR002125">
    <property type="entry name" value="CMP_dCMP_dom"/>
</dbReference>
<name>A0ABQ5V774_9PROT</name>
<dbReference type="EMBL" id="BSNK01000001">
    <property type="protein sequence ID" value="GLQ22703.1"/>
    <property type="molecule type" value="Genomic_DNA"/>
</dbReference>
<sequence>MTIHDSDRAAPDYAHMDRALALAQAAAAAGEVPVGAVIVDADGQIVAEAANAPIALHDPTAHAEVLAIRAACEIAGNYRLPGHTLYVTLEPCTMCASAIANARIARVVYAATDPKGGAVESGVRFFDAPTCHHRPEIDVGLKADKAADMLRAFFRARRQGKPKA</sequence>
<comment type="cofactor">
    <cofactor evidence="8">
        <name>Zn(2+)</name>
        <dbReference type="ChEBI" id="CHEBI:29105"/>
    </cofactor>
    <text evidence="8">Binds 1 zinc ion per subunit.</text>
</comment>
<comment type="function">
    <text evidence="8">Catalyzes the deamination of adenosine to inosine at the wobble position 34 of tRNA(Arg2).</text>
</comment>
<evidence type="ECO:0000259" key="9">
    <source>
        <dbReference type="PROSITE" id="PS51747"/>
    </source>
</evidence>
<evidence type="ECO:0000256" key="4">
    <source>
        <dbReference type="ARBA" id="ARBA00022723"/>
    </source>
</evidence>
<keyword evidence="3 8" id="KW-0819">tRNA processing</keyword>
<keyword evidence="4 8" id="KW-0479">Metal-binding</keyword>
<dbReference type="RefSeq" id="WP_284387335.1">
    <property type="nucleotide sequence ID" value="NZ_BSNK01000001.1"/>
</dbReference>
<dbReference type="HAMAP" id="MF_00972">
    <property type="entry name" value="tRNA_aden_deaminase"/>
    <property type="match status" value="1"/>
</dbReference>
<gene>
    <name evidence="8 10" type="primary">tadA</name>
    <name evidence="10" type="ORF">GCM10007853_05770</name>
</gene>
<feature type="binding site" evidence="8">
    <location>
        <position position="62"/>
    </location>
    <ligand>
        <name>Zn(2+)</name>
        <dbReference type="ChEBI" id="CHEBI:29105"/>
        <note>catalytic</note>
    </ligand>
</feature>
<comment type="subunit">
    <text evidence="2 8">Homodimer.</text>
</comment>
<feature type="binding site" evidence="8">
    <location>
        <position position="92"/>
    </location>
    <ligand>
        <name>Zn(2+)</name>
        <dbReference type="ChEBI" id="CHEBI:29105"/>
        <note>catalytic</note>
    </ligand>
</feature>
<evidence type="ECO:0000256" key="7">
    <source>
        <dbReference type="ARBA" id="ARBA00048045"/>
    </source>
</evidence>
<evidence type="ECO:0000313" key="10">
    <source>
        <dbReference type="EMBL" id="GLQ22703.1"/>
    </source>
</evidence>
<reference evidence="10" key="1">
    <citation type="journal article" date="2014" name="Int. J. Syst. Evol. Microbiol.">
        <title>Complete genome of a new Firmicutes species belonging to the dominant human colonic microbiota ('Ruminococcus bicirculans') reveals two chromosomes and a selective capacity to utilize plant glucans.</title>
        <authorList>
            <consortium name="NISC Comparative Sequencing Program"/>
            <person name="Wegmann U."/>
            <person name="Louis P."/>
            <person name="Goesmann A."/>
            <person name="Henrissat B."/>
            <person name="Duncan S.H."/>
            <person name="Flint H.J."/>
        </authorList>
    </citation>
    <scope>NUCLEOTIDE SEQUENCE</scope>
    <source>
        <strain evidence="10">NBRC 108219</strain>
    </source>
</reference>
<dbReference type="Gene3D" id="3.40.140.10">
    <property type="entry name" value="Cytidine Deaminase, domain 2"/>
    <property type="match status" value="1"/>
</dbReference>